<comment type="caution">
    <text evidence="2">The sequence shown here is derived from an EMBL/GenBank/DDBJ whole genome shotgun (WGS) entry which is preliminary data.</text>
</comment>
<dbReference type="Gene3D" id="3.40.50.150">
    <property type="entry name" value="Vaccinia Virus protein VP39"/>
    <property type="match status" value="1"/>
</dbReference>
<evidence type="ECO:0000313" key="2">
    <source>
        <dbReference type="EMBL" id="OBV38346.1"/>
    </source>
</evidence>
<proteinExistence type="predicted"/>
<dbReference type="PANTHER" id="PTHR43591">
    <property type="entry name" value="METHYLTRANSFERASE"/>
    <property type="match status" value="1"/>
</dbReference>
<keyword evidence="2" id="KW-0808">Transferase</keyword>
<dbReference type="SUPFAM" id="SSF53335">
    <property type="entry name" value="S-adenosyl-L-methionine-dependent methyltransferases"/>
    <property type="match status" value="1"/>
</dbReference>
<dbReference type="AlphaFoldDB" id="A0A1A7BXL4"/>
<dbReference type="Pfam" id="PF08241">
    <property type="entry name" value="Methyltransf_11"/>
    <property type="match status" value="1"/>
</dbReference>
<protein>
    <submittedName>
        <fullName evidence="2">Methyltransferase domain-containing protein</fullName>
    </submittedName>
</protein>
<dbReference type="Proteomes" id="UP000092713">
    <property type="component" value="Unassembled WGS sequence"/>
</dbReference>
<dbReference type="CDD" id="cd02440">
    <property type="entry name" value="AdoMet_MTases"/>
    <property type="match status" value="1"/>
</dbReference>
<reference evidence="2 3" key="1">
    <citation type="submission" date="2016-04" db="EMBL/GenBank/DDBJ databases">
        <title>Draft genome sequence of Janthinobacterium psychrotolerans sp. nov., isolated from freshwater sediments in Denmark.</title>
        <authorList>
            <person name="Gong X."/>
            <person name="Skrivergaard S."/>
            <person name="Korsgaard B.S."/>
            <person name="Schreiber L."/>
            <person name="Marshall I.P."/>
            <person name="Finster K."/>
            <person name="Schramm A."/>
        </authorList>
    </citation>
    <scope>NUCLEOTIDE SEQUENCE [LARGE SCALE GENOMIC DNA]</scope>
    <source>
        <strain evidence="2 3">S3-2</strain>
    </source>
</reference>
<dbReference type="OrthoDB" id="9795634at2"/>
<dbReference type="InterPro" id="IPR029063">
    <property type="entry name" value="SAM-dependent_MTases_sf"/>
</dbReference>
<organism evidence="2 3">
    <name type="scientific">Janthinobacterium psychrotolerans</name>
    <dbReference type="NCBI Taxonomy" id="1747903"/>
    <lineage>
        <taxon>Bacteria</taxon>
        <taxon>Pseudomonadati</taxon>
        <taxon>Pseudomonadota</taxon>
        <taxon>Betaproteobacteria</taxon>
        <taxon>Burkholderiales</taxon>
        <taxon>Oxalobacteraceae</taxon>
        <taxon>Janthinobacterium</taxon>
    </lineage>
</organism>
<dbReference type="EMBL" id="LOCQ01000058">
    <property type="protein sequence ID" value="OBV38346.1"/>
    <property type="molecule type" value="Genomic_DNA"/>
</dbReference>
<dbReference type="RefSeq" id="WP_065309199.1">
    <property type="nucleotide sequence ID" value="NZ_LOCQ01000058.1"/>
</dbReference>
<dbReference type="PANTHER" id="PTHR43591:SF24">
    <property type="entry name" value="2-METHOXY-6-POLYPRENYL-1,4-BENZOQUINOL METHYLASE, MITOCHONDRIAL"/>
    <property type="match status" value="1"/>
</dbReference>
<gene>
    <name evidence="2" type="ORF">ASR47_1005301</name>
</gene>
<dbReference type="GO" id="GO:0008757">
    <property type="term" value="F:S-adenosylmethionine-dependent methyltransferase activity"/>
    <property type="evidence" value="ECO:0007669"/>
    <property type="project" value="InterPro"/>
</dbReference>
<name>A0A1A7BXL4_9BURK</name>
<evidence type="ECO:0000313" key="3">
    <source>
        <dbReference type="Proteomes" id="UP000092713"/>
    </source>
</evidence>
<dbReference type="STRING" id="1747903.ASR47_1005301"/>
<evidence type="ECO:0000259" key="1">
    <source>
        <dbReference type="Pfam" id="PF08241"/>
    </source>
</evidence>
<accession>A0A1A7BXL4</accession>
<sequence>MSTPTTSAPPPAGNEGAPDMAAIRQRQQATWASGDFAIIGVTLQIVGESLAEAADIRAREEVIDIAAGNGNASLAAARRFARVTSTDYVPALLQKGRERADAEGLQVTFRVADADALPFPDASFDVAISTFGVMFAPDPPRAAREMLRVVRDGGRIAMANWTPEGLVGQLFKIIGKHVPPPAGLKSPALWGTPDYLQQLFAVAPGQMQAQRKLFNFRYASAQHWIQVFRDYYGPAHKAFAALPPDGAQALEQDLASLLDRLNIAGPSSLVVPAEYLEVVIGKSGQAP</sequence>
<keyword evidence="3" id="KW-1185">Reference proteome</keyword>
<keyword evidence="2" id="KW-0489">Methyltransferase</keyword>
<dbReference type="InterPro" id="IPR013216">
    <property type="entry name" value="Methyltransf_11"/>
</dbReference>
<feature type="domain" description="Methyltransferase type 11" evidence="1">
    <location>
        <begin position="64"/>
        <end position="157"/>
    </location>
</feature>
<dbReference type="GO" id="GO:0032259">
    <property type="term" value="P:methylation"/>
    <property type="evidence" value="ECO:0007669"/>
    <property type="project" value="UniProtKB-KW"/>
</dbReference>
<dbReference type="PATRIC" id="fig|1747903.4.peg.1892"/>